<protein>
    <submittedName>
        <fullName evidence="1">Uncharacterized protein</fullName>
    </submittedName>
</protein>
<dbReference type="AlphaFoldDB" id="A0A3M6CN79"/>
<accession>A0A3M6CN79</accession>
<sequence>MSLLPDTSTSFESRFCCNFSISSVVGMVSRPSYNDERSRRLATKLPNLIELASVTGHWEVNMLERCYKIITEELATKLA</sequence>
<dbReference type="Proteomes" id="UP000279173">
    <property type="component" value="Unassembled WGS sequence"/>
</dbReference>
<organism evidence="1 2">
    <name type="scientific">Pseudomonas syringae pv. helianthi</name>
    <dbReference type="NCBI Taxonomy" id="251654"/>
    <lineage>
        <taxon>Bacteria</taxon>
        <taxon>Pseudomonadati</taxon>
        <taxon>Pseudomonadota</taxon>
        <taxon>Gammaproteobacteria</taxon>
        <taxon>Pseudomonadales</taxon>
        <taxon>Pseudomonadaceae</taxon>
        <taxon>Pseudomonas</taxon>
    </lineage>
</organism>
<comment type="caution">
    <text evidence="1">The sequence shown here is derived from an EMBL/GenBank/DDBJ whole genome shotgun (WGS) entry which is preliminary data.</text>
</comment>
<dbReference type="EMBL" id="RBUT01000130">
    <property type="protein sequence ID" value="RMV45209.1"/>
    <property type="molecule type" value="Genomic_DNA"/>
</dbReference>
<evidence type="ECO:0000313" key="2">
    <source>
        <dbReference type="Proteomes" id="UP000279173"/>
    </source>
</evidence>
<gene>
    <name evidence="1" type="ORF">ALP10_200152</name>
</gene>
<proteinExistence type="predicted"/>
<name>A0A3M6CN79_9PSED</name>
<evidence type="ECO:0000313" key="1">
    <source>
        <dbReference type="EMBL" id="RMV45209.1"/>
    </source>
</evidence>
<reference evidence="1 2" key="1">
    <citation type="submission" date="2018-08" db="EMBL/GenBank/DDBJ databases">
        <title>Recombination of ecologically and evolutionarily significant loci maintains genetic cohesion in the Pseudomonas syringae species complex.</title>
        <authorList>
            <person name="Dillon M."/>
            <person name="Thakur S."/>
            <person name="Almeida R.N.D."/>
            <person name="Weir B.S."/>
            <person name="Guttman D.S."/>
        </authorList>
    </citation>
    <scope>NUCLEOTIDE SEQUENCE [LARGE SCALE GENOMIC DNA]</scope>
    <source>
        <strain evidence="1 2">ICMP 3263</strain>
    </source>
</reference>